<evidence type="ECO:0000313" key="2">
    <source>
        <dbReference type="Proteomes" id="UP001597033"/>
    </source>
</evidence>
<reference evidence="2" key="1">
    <citation type="journal article" date="2019" name="Int. J. Syst. Evol. Microbiol.">
        <title>The Global Catalogue of Microorganisms (GCM) 10K type strain sequencing project: providing services to taxonomists for standard genome sequencing and annotation.</title>
        <authorList>
            <consortium name="The Broad Institute Genomics Platform"/>
            <consortium name="The Broad Institute Genome Sequencing Center for Infectious Disease"/>
            <person name="Wu L."/>
            <person name="Ma J."/>
        </authorList>
    </citation>
    <scope>NUCLEOTIDE SEQUENCE [LARGE SCALE GENOMIC DNA]</scope>
    <source>
        <strain evidence="2">CCUG 55854</strain>
    </source>
</reference>
<keyword evidence="2" id="KW-1185">Reference proteome</keyword>
<dbReference type="Proteomes" id="UP001597033">
    <property type="component" value="Unassembled WGS sequence"/>
</dbReference>
<proteinExistence type="predicted"/>
<dbReference type="EMBL" id="JBHTKN010000011">
    <property type="protein sequence ID" value="MFD1043486.1"/>
    <property type="molecule type" value="Genomic_DNA"/>
</dbReference>
<evidence type="ECO:0000313" key="1">
    <source>
        <dbReference type="EMBL" id="MFD1043486.1"/>
    </source>
</evidence>
<protein>
    <recommendedName>
        <fullName evidence="3">Nucleotide exchange factor GrpE</fullName>
    </recommendedName>
</protein>
<organism evidence="1 2">
    <name type="scientific">Pseudoxanthomonas kaohsiungensis</name>
    <dbReference type="NCBI Taxonomy" id="283923"/>
    <lineage>
        <taxon>Bacteria</taxon>
        <taxon>Pseudomonadati</taxon>
        <taxon>Pseudomonadota</taxon>
        <taxon>Gammaproteobacteria</taxon>
        <taxon>Lysobacterales</taxon>
        <taxon>Lysobacteraceae</taxon>
        <taxon>Pseudoxanthomonas</taxon>
    </lineage>
</organism>
<dbReference type="RefSeq" id="WP_162378062.1">
    <property type="nucleotide sequence ID" value="NZ_JBHTKN010000011.1"/>
</dbReference>
<accession>A0ABW3LYE2</accession>
<name>A0ABW3LYE2_9GAMM</name>
<comment type="caution">
    <text evidence="1">The sequence shown here is derived from an EMBL/GenBank/DDBJ whole genome shotgun (WGS) entry which is preliminary data.</text>
</comment>
<evidence type="ECO:0008006" key="3">
    <source>
        <dbReference type="Google" id="ProtNLM"/>
    </source>
</evidence>
<sequence length="121" mass="13176">MTDVEKADAPATAALIDLAVDSWKFARLFTRVISKLDAGEQARYANQMRFFQKRIDSAAEAAGARIVTIEGQPFEPGMAASPLNLEDFGDGDALLVDQMLEPIVMGNDGVLRTGTMMLRKL</sequence>
<gene>
    <name evidence="1" type="ORF">ACFQ2N_14125</name>
</gene>